<feature type="compositionally biased region" description="Acidic residues" evidence="1">
    <location>
        <begin position="1"/>
        <end position="15"/>
    </location>
</feature>
<accession>A0A9N7YCI5</accession>
<keyword evidence="3" id="KW-1185">Reference proteome</keyword>
<organism evidence="2 3">
    <name type="scientific">Pleuronectes platessa</name>
    <name type="common">European plaice</name>
    <dbReference type="NCBI Taxonomy" id="8262"/>
    <lineage>
        <taxon>Eukaryota</taxon>
        <taxon>Metazoa</taxon>
        <taxon>Chordata</taxon>
        <taxon>Craniata</taxon>
        <taxon>Vertebrata</taxon>
        <taxon>Euteleostomi</taxon>
        <taxon>Actinopterygii</taxon>
        <taxon>Neopterygii</taxon>
        <taxon>Teleostei</taxon>
        <taxon>Neoteleostei</taxon>
        <taxon>Acanthomorphata</taxon>
        <taxon>Carangaria</taxon>
        <taxon>Pleuronectiformes</taxon>
        <taxon>Pleuronectoidei</taxon>
        <taxon>Pleuronectidae</taxon>
        <taxon>Pleuronectes</taxon>
    </lineage>
</organism>
<proteinExistence type="predicted"/>
<dbReference type="Proteomes" id="UP001153269">
    <property type="component" value="Unassembled WGS sequence"/>
</dbReference>
<gene>
    <name evidence="2" type="ORF">PLEPLA_LOCUS8581</name>
</gene>
<feature type="region of interest" description="Disordered" evidence="1">
    <location>
        <begin position="1"/>
        <end position="39"/>
    </location>
</feature>
<evidence type="ECO:0000256" key="1">
    <source>
        <dbReference type="SAM" id="MobiDB-lite"/>
    </source>
</evidence>
<protein>
    <submittedName>
        <fullName evidence="2">Uncharacterized protein</fullName>
    </submittedName>
</protein>
<dbReference type="AlphaFoldDB" id="A0A9N7YCI5"/>
<evidence type="ECO:0000313" key="3">
    <source>
        <dbReference type="Proteomes" id="UP001153269"/>
    </source>
</evidence>
<dbReference type="EMBL" id="CADEAL010000475">
    <property type="protein sequence ID" value="CAB1420706.1"/>
    <property type="molecule type" value="Genomic_DNA"/>
</dbReference>
<reference evidence="2" key="1">
    <citation type="submission" date="2020-03" db="EMBL/GenBank/DDBJ databases">
        <authorList>
            <person name="Weist P."/>
        </authorList>
    </citation>
    <scope>NUCLEOTIDE SEQUENCE</scope>
</reference>
<sequence length="83" mass="9086">MDDVDDDGGEEEEEDEHRSLACSASVRPPTKPPPAPLPGAGCRPVSYITLCQLLAACRWGHNLAMQLDSTYNWPRTECSSLIN</sequence>
<comment type="caution">
    <text evidence="2">The sequence shown here is derived from an EMBL/GenBank/DDBJ whole genome shotgun (WGS) entry which is preliminary data.</text>
</comment>
<name>A0A9N7YCI5_PLEPL</name>
<evidence type="ECO:0000313" key="2">
    <source>
        <dbReference type="EMBL" id="CAB1420706.1"/>
    </source>
</evidence>